<reference evidence="5 6" key="1">
    <citation type="submission" date="2019-10" db="EMBL/GenBank/DDBJ databases">
        <title>Description of Paenibacillus humi sp. nov.</title>
        <authorList>
            <person name="Carlier A."/>
            <person name="Qi S."/>
        </authorList>
    </citation>
    <scope>NUCLEOTIDE SEQUENCE [LARGE SCALE GENOMIC DNA]</scope>
    <source>
        <strain evidence="5 6">LMG 31461</strain>
    </source>
</reference>
<dbReference type="SUPFAM" id="SSF51735">
    <property type="entry name" value="NAD(P)-binding Rossmann-fold domains"/>
    <property type="match status" value="1"/>
</dbReference>
<feature type="domain" description="Gfo/Idh/MocA-like oxidoreductase N-terminal" evidence="3">
    <location>
        <begin position="3"/>
        <end position="136"/>
    </location>
</feature>
<proteinExistence type="inferred from homology"/>
<dbReference type="SUPFAM" id="SSF55347">
    <property type="entry name" value="Glyceraldehyde-3-phosphate dehydrogenase-like, C-terminal domain"/>
    <property type="match status" value="1"/>
</dbReference>
<dbReference type="Proteomes" id="UP000653578">
    <property type="component" value="Unassembled WGS sequence"/>
</dbReference>
<dbReference type="RefSeq" id="WP_171630355.1">
    <property type="nucleotide sequence ID" value="NZ_WHNY01000036.1"/>
</dbReference>
<keyword evidence="2" id="KW-0560">Oxidoreductase</keyword>
<dbReference type="PANTHER" id="PTHR43818:SF11">
    <property type="entry name" value="BCDNA.GH03377"/>
    <property type="match status" value="1"/>
</dbReference>
<name>A0ABX1X868_9BACL</name>
<evidence type="ECO:0000313" key="6">
    <source>
        <dbReference type="Proteomes" id="UP000653578"/>
    </source>
</evidence>
<dbReference type="InterPro" id="IPR036291">
    <property type="entry name" value="NAD(P)-bd_dom_sf"/>
</dbReference>
<dbReference type="Pfam" id="PF01408">
    <property type="entry name" value="GFO_IDH_MocA"/>
    <property type="match status" value="1"/>
</dbReference>
<organism evidence="5 6">
    <name type="scientific">Paenibacillus plantarum</name>
    <dbReference type="NCBI Taxonomy" id="2654975"/>
    <lineage>
        <taxon>Bacteria</taxon>
        <taxon>Bacillati</taxon>
        <taxon>Bacillota</taxon>
        <taxon>Bacilli</taxon>
        <taxon>Bacillales</taxon>
        <taxon>Paenibacillaceae</taxon>
        <taxon>Paenibacillus</taxon>
    </lineage>
</organism>
<dbReference type="InterPro" id="IPR050463">
    <property type="entry name" value="Gfo/Idh/MocA_oxidrdct_glycsds"/>
</dbReference>
<dbReference type="Gene3D" id="3.30.360.10">
    <property type="entry name" value="Dihydrodipicolinate Reductase, domain 2"/>
    <property type="match status" value="1"/>
</dbReference>
<gene>
    <name evidence="5" type="ORF">GC096_11385</name>
</gene>
<dbReference type="InterPro" id="IPR000683">
    <property type="entry name" value="Gfo/Idh/MocA-like_OxRdtase_N"/>
</dbReference>
<keyword evidence="6" id="KW-1185">Reference proteome</keyword>
<comment type="similarity">
    <text evidence="1">Belongs to the Gfo/Idh/MocA family.</text>
</comment>
<sequence>MHRAGIVGLGKIAAMYEKPGSPYPYCHAGGILQSEKVELTAVAEMSDQATANFRGIWGREFPDLRYYASSIDMLHLEQLDIASICVRGPHHFKVFMEAVQAGVRSIFLEKPPSCSLSEMDNMLHTAKQKHIPITVSYSRHWHPSLIKMQELVQAGLVGKVHTVVSYSGGAVLSYASHATDMICQFAGAGSSAYSVKATGSVPNTDVPQGYEPEPRLDRMVIEFDNGVTGLQIGQHGEHGEFYCQVFGSEGSIKAGMYTEPVFFNKKGEVQELSAYQMPEQASVFLKAYDQISDYLAGGSLPHCTNEAFVTVHEIGFAAIESIHSGQAIRLPNERRHRKIFANS</sequence>
<feature type="domain" description="Gfo/Idh/MocA-like oxidoreductase C-terminal" evidence="4">
    <location>
        <begin position="167"/>
        <end position="328"/>
    </location>
</feature>
<comment type="caution">
    <text evidence="5">The sequence shown here is derived from an EMBL/GenBank/DDBJ whole genome shotgun (WGS) entry which is preliminary data.</text>
</comment>
<dbReference type="InterPro" id="IPR004104">
    <property type="entry name" value="Gfo/Idh/MocA-like_OxRdtase_C"/>
</dbReference>
<dbReference type="PANTHER" id="PTHR43818">
    <property type="entry name" value="BCDNA.GH03377"/>
    <property type="match status" value="1"/>
</dbReference>
<accession>A0ABX1X868</accession>
<evidence type="ECO:0000313" key="5">
    <source>
        <dbReference type="EMBL" id="NOU64632.1"/>
    </source>
</evidence>
<evidence type="ECO:0000256" key="1">
    <source>
        <dbReference type="ARBA" id="ARBA00010928"/>
    </source>
</evidence>
<evidence type="ECO:0008006" key="7">
    <source>
        <dbReference type="Google" id="ProtNLM"/>
    </source>
</evidence>
<dbReference type="Gene3D" id="3.40.50.720">
    <property type="entry name" value="NAD(P)-binding Rossmann-like Domain"/>
    <property type="match status" value="1"/>
</dbReference>
<dbReference type="EMBL" id="WHNY01000036">
    <property type="protein sequence ID" value="NOU64632.1"/>
    <property type="molecule type" value="Genomic_DNA"/>
</dbReference>
<evidence type="ECO:0000259" key="4">
    <source>
        <dbReference type="Pfam" id="PF02894"/>
    </source>
</evidence>
<protein>
    <recommendedName>
        <fullName evidence="7">Gfo/Idh/MocA family oxidoreductase</fullName>
    </recommendedName>
</protein>
<evidence type="ECO:0000259" key="3">
    <source>
        <dbReference type="Pfam" id="PF01408"/>
    </source>
</evidence>
<dbReference type="Pfam" id="PF02894">
    <property type="entry name" value="GFO_IDH_MocA_C"/>
    <property type="match status" value="1"/>
</dbReference>
<evidence type="ECO:0000256" key="2">
    <source>
        <dbReference type="ARBA" id="ARBA00023002"/>
    </source>
</evidence>